<evidence type="ECO:0000313" key="12">
    <source>
        <dbReference type="EMBL" id="GGF51395.1"/>
    </source>
</evidence>
<organism evidence="12 13">
    <name type="scientific">Aliidongia dinghuensis</name>
    <dbReference type="NCBI Taxonomy" id="1867774"/>
    <lineage>
        <taxon>Bacteria</taxon>
        <taxon>Pseudomonadati</taxon>
        <taxon>Pseudomonadota</taxon>
        <taxon>Alphaproteobacteria</taxon>
        <taxon>Rhodospirillales</taxon>
        <taxon>Dongiaceae</taxon>
        <taxon>Aliidongia</taxon>
    </lineage>
</organism>
<evidence type="ECO:0000259" key="11">
    <source>
        <dbReference type="Pfam" id="PF21687"/>
    </source>
</evidence>
<protein>
    <recommendedName>
        <fullName evidence="11">T2SS protein K first SAM-like domain-containing protein</fullName>
    </recommendedName>
</protein>
<name>A0A8J2Z0R3_9PROT</name>
<dbReference type="AlphaFoldDB" id="A0A8J2Z0R3"/>
<dbReference type="InterPro" id="IPR005628">
    <property type="entry name" value="GspK"/>
</dbReference>
<comment type="caution">
    <text evidence="12">The sequence shown here is derived from an EMBL/GenBank/DDBJ whole genome shotgun (WGS) entry which is preliminary data.</text>
</comment>
<evidence type="ECO:0000256" key="7">
    <source>
        <dbReference type="ARBA" id="ARBA00022927"/>
    </source>
</evidence>
<evidence type="ECO:0000256" key="1">
    <source>
        <dbReference type="ARBA" id="ARBA00004533"/>
    </source>
</evidence>
<evidence type="ECO:0000313" key="13">
    <source>
        <dbReference type="Proteomes" id="UP000646365"/>
    </source>
</evidence>
<evidence type="ECO:0000256" key="5">
    <source>
        <dbReference type="ARBA" id="ARBA00022519"/>
    </source>
</evidence>
<evidence type="ECO:0000256" key="9">
    <source>
        <dbReference type="ARBA" id="ARBA00023136"/>
    </source>
</evidence>
<reference evidence="12" key="2">
    <citation type="submission" date="2020-09" db="EMBL/GenBank/DDBJ databases">
        <authorList>
            <person name="Sun Q."/>
            <person name="Zhou Y."/>
        </authorList>
    </citation>
    <scope>NUCLEOTIDE SEQUENCE</scope>
    <source>
        <strain evidence="12">CGMCC 1.15725</strain>
    </source>
</reference>
<dbReference type="InterPro" id="IPR049031">
    <property type="entry name" value="T2SSK_SAM-like_1st"/>
</dbReference>
<dbReference type="RefSeq" id="WP_189052608.1">
    <property type="nucleotide sequence ID" value="NZ_BMJQ01000040.1"/>
</dbReference>
<dbReference type="PANTHER" id="PTHR38831">
    <property type="entry name" value="TYPE II SECRETION SYSTEM PROTEIN K"/>
    <property type="match status" value="1"/>
</dbReference>
<evidence type="ECO:0000256" key="8">
    <source>
        <dbReference type="ARBA" id="ARBA00022989"/>
    </source>
</evidence>
<dbReference type="PANTHER" id="PTHR38831:SF1">
    <property type="entry name" value="TYPE II SECRETION SYSTEM PROTEIN K-RELATED"/>
    <property type="match status" value="1"/>
</dbReference>
<keyword evidence="4" id="KW-1003">Cell membrane</keyword>
<evidence type="ECO:0000256" key="3">
    <source>
        <dbReference type="ARBA" id="ARBA00022448"/>
    </source>
</evidence>
<comment type="subcellular location">
    <subcellularLocation>
        <location evidence="1">Cell inner membrane</location>
    </subcellularLocation>
</comment>
<gene>
    <name evidence="12" type="ORF">GCM10011611_67330</name>
</gene>
<evidence type="ECO:0000256" key="6">
    <source>
        <dbReference type="ARBA" id="ARBA00022692"/>
    </source>
</evidence>
<sequence>MRGRAEGGWALVSVLWGLVIVSLIAAMMLSSARVSYRQAAFSVAEAQRRADADAATVRAVLGLLDSRVDHRWRIDGVPQTWAFDGRVLRFAIEDEGGKIDLNASGDFAIRQLLKAVAPQANGLADKILDWRDQKGDLHRLQGATGADYAAEGRDYRPRGGPFQSVDELKLVLGMTPEIFDRLAPAVTVFSGRSKANLATAPREVLMAVMGDDAATADAAIAARAGTAPDRSPQAVAGGIVQAGISTEGWAFSIHVAPMGGRLTESRVVRLLGGKGGRFILQDAGL</sequence>
<feature type="transmembrane region" description="Helical" evidence="10">
    <location>
        <begin position="7"/>
        <end position="29"/>
    </location>
</feature>
<dbReference type="GO" id="GO:0009306">
    <property type="term" value="P:protein secretion"/>
    <property type="evidence" value="ECO:0007669"/>
    <property type="project" value="InterPro"/>
</dbReference>
<keyword evidence="7" id="KW-0653">Protein transport</keyword>
<dbReference type="SUPFAM" id="SSF158544">
    <property type="entry name" value="GspK insert domain-like"/>
    <property type="match status" value="1"/>
</dbReference>
<dbReference type="EMBL" id="BMJQ01000040">
    <property type="protein sequence ID" value="GGF51395.1"/>
    <property type="molecule type" value="Genomic_DNA"/>
</dbReference>
<evidence type="ECO:0000256" key="2">
    <source>
        <dbReference type="ARBA" id="ARBA00007246"/>
    </source>
</evidence>
<dbReference type="GO" id="GO:0005886">
    <property type="term" value="C:plasma membrane"/>
    <property type="evidence" value="ECO:0007669"/>
    <property type="project" value="UniProtKB-SubCell"/>
</dbReference>
<keyword evidence="9 10" id="KW-0472">Membrane</keyword>
<dbReference type="InterPro" id="IPR038072">
    <property type="entry name" value="GspK_central_sf"/>
</dbReference>
<comment type="similarity">
    <text evidence="2">Belongs to the GSP K family.</text>
</comment>
<keyword evidence="8 10" id="KW-1133">Transmembrane helix</keyword>
<keyword evidence="5" id="KW-0997">Cell inner membrane</keyword>
<keyword evidence="3" id="KW-0813">Transport</keyword>
<keyword evidence="13" id="KW-1185">Reference proteome</keyword>
<evidence type="ECO:0000256" key="4">
    <source>
        <dbReference type="ARBA" id="ARBA00022475"/>
    </source>
</evidence>
<proteinExistence type="inferred from homology"/>
<accession>A0A8J2Z0R3</accession>
<dbReference type="Pfam" id="PF21687">
    <property type="entry name" value="T2SSK_1st"/>
    <property type="match status" value="1"/>
</dbReference>
<dbReference type="Gene3D" id="1.10.40.60">
    <property type="entry name" value="EpsJ-like"/>
    <property type="match status" value="1"/>
</dbReference>
<feature type="domain" description="T2SS protein K first SAM-like" evidence="11">
    <location>
        <begin position="108"/>
        <end position="189"/>
    </location>
</feature>
<evidence type="ECO:0000256" key="10">
    <source>
        <dbReference type="SAM" id="Phobius"/>
    </source>
</evidence>
<keyword evidence="6 10" id="KW-0812">Transmembrane</keyword>
<dbReference type="Proteomes" id="UP000646365">
    <property type="component" value="Unassembled WGS sequence"/>
</dbReference>
<reference evidence="12" key="1">
    <citation type="journal article" date="2014" name="Int. J. Syst. Evol. Microbiol.">
        <title>Complete genome sequence of Corynebacterium casei LMG S-19264T (=DSM 44701T), isolated from a smear-ripened cheese.</title>
        <authorList>
            <consortium name="US DOE Joint Genome Institute (JGI-PGF)"/>
            <person name="Walter F."/>
            <person name="Albersmeier A."/>
            <person name="Kalinowski J."/>
            <person name="Ruckert C."/>
        </authorList>
    </citation>
    <scope>NUCLEOTIDE SEQUENCE</scope>
    <source>
        <strain evidence="12">CGMCC 1.15725</strain>
    </source>
</reference>